<comment type="caution">
    <text evidence="1">The sequence shown here is derived from an EMBL/GenBank/DDBJ whole genome shotgun (WGS) entry which is preliminary data.</text>
</comment>
<sequence>MTRKFVKRDFLAWLFHHLQWYGLTFEEEEDISATNGRNLISVGQKLRILPKGFHNFDAVFLSGTVQKIVDGGCLGILSGSKIFVFTKK</sequence>
<keyword evidence="2" id="KW-1185">Reference proteome</keyword>
<accession>A0A368HBN8</accession>
<dbReference type="AlphaFoldDB" id="A0A368HBN8"/>
<dbReference type="STRING" id="29170.A0A368HBN8"/>
<protein>
    <submittedName>
        <fullName evidence="1">Uncharacterized protein</fullName>
    </submittedName>
</protein>
<dbReference type="EMBL" id="JOJR01000005">
    <property type="protein sequence ID" value="RCN52800.1"/>
    <property type="molecule type" value="Genomic_DNA"/>
</dbReference>
<organism evidence="1 2">
    <name type="scientific">Ancylostoma caninum</name>
    <name type="common">Dog hookworm</name>
    <dbReference type="NCBI Taxonomy" id="29170"/>
    <lineage>
        <taxon>Eukaryota</taxon>
        <taxon>Metazoa</taxon>
        <taxon>Ecdysozoa</taxon>
        <taxon>Nematoda</taxon>
        <taxon>Chromadorea</taxon>
        <taxon>Rhabditida</taxon>
        <taxon>Rhabditina</taxon>
        <taxon>Rhabditomorpha</taxon>
        <taxon>Strongyloidea</taxon>
        <taxon>Ancylostomatidae</taxon>
        <taxon>Ancylostomatinae</taxon>
        <taxon>Ancylostoma</taxon>
    </lineage>
</organism>
<proteinExistence type="predicted"/>
<evidence type="ECO:0000313" key="2">
    <source>
        <dbReference type="Proteomes" id="UP000252519"/>
    </source>
</evidence>
<dbReference type="Proteomes" id="UP000252519">
    <property type="component" value="Unassembled WGS sequence"/>
</dbReference>
<evidence type="ECO:0000313" key="1">
    <source>
        <dbReference type="EMBL" id="RCN52800.1"/>
    </source>
</evidence>
<gene>
    <name evidence="1" type="ORF">ANCCAN_01177</name>
</gene>
<reference evidence="1 2" key="1">
    <citation type="submission" date="2014-10" db="EMBL/GenBank/DDBJ databases">
        <title>Draft genome of the hookworm Ancylostoma caninum.</title>
        <authorList>
            <person name="Mitreva M."/>
        </authorList>
    </citation>
    <scope>NUCLEOTIDE SEQUENCE [LARGE SCALE GENOMIC DNA]</scope>
    <source>
        <strain evidence="1 2">Baltimore</strain>
    </source>
</reference>
<name>A0A368HBN8_ANCCA</name>